<dbReference type="PANTHER" id="PTHR45089:SF34">
    <property type="entry name" value="GENOME ASSEMBLY, CHROMOSOME: A02"/>
    <property type="match status" value="1"/>
</dbReference>
<evidence type="ECO:0000256" key="1">
    <source>
        <dbReference type="SAM" id="MobiDB-lite"/>
    </source>
</evidence>
<reference evidence="3" key="1">
    <citation type="submission" date="2020-01" db="EMBL/GenBank/DDBJ databases">
        <authorList>
            <person name="Mishra B."/>
        </authorList>
    </citation>
    <scope>NUCLEOTIDE SEQUENCE [LARGE SCALE GENOMIC DNA]</scope>
</reference>
<comment type="caution">
    <text evidence="3">The sequence shown here is derived from an EMBL/GenBank/DDBJ whole genome shotgun (WGS) entry which is preliminary data.</text>
</comment>
<feature type="domain" description="DUF3444" evidence="2">
    <location>
        <begin position="111"/>
        <end position="296"/>
    </location>
</feature>
<dbReference type="OrthoDB" id="1065279at2759"/>
<organism evidence="3 4">
    <name type="scientific">Microthlaspi erraticum</name>
    <dbReference type="NCBI Taxonomy" id="1685480"/>
    <lineage>
        <taxon>Eukaryota</taxon>
        <taxon>Viridiplantae</taxon>
        <taxon>Streptophyta</taxon>
        <taxon>Embryophyta</taxon>
        <taxon>Tracheophyta</taxon>
        <taxon>Spermatophyta</taxon>
        <taxon>Magnoliopsida</taxon>
        <taxon>eudicotyledons</taxon>
        <taxon>Gunneridae</taxon>
        <taxon>Pentapetalae</taxon>
        <taxon>rosids</taxon>
        <taxon>malvids</taxon>
        <taxon>Brassicales</taxon>
        <taxon>Brassicaceae</taxon>
        <taxon>Coluteocarpeae</taxon>
        <taxon>Microthlaspi</taxon>
    </lineage>
</organism>
<dbReference type="PANTHER" id="PTHR45089">
    <property type="entry name" value="DNAJ HEAT SHOCK AMINO-TERMINAL DOMAIN PROTEIN-RELATED"/>
    <property type="match status" value="1"/>
</dbReference>
<protein>
    <recommendedName>
        <fullName evidence="2">DUF3444 domain-containing protein</fullName>
    </recommendedName>
</protein>
<keyword evidence="4" id="KW-1185">Reference proteome</keyword>
<feature type="region of interest" description="Disordered" evidence="1">
    <location>
        <begin position="1"/>
        <end position="36"/>
    </location>
</feature>
<accession>A0A6D2JT74</accession>
<name>A0A6D2JT74_9BRAS</name>
<dbReference type="AlphaFoldDB" id="A0A6D2JT74"/>
<proteinExistence type="predicted"/>
<dbReference type="EMBL" id="CACVBM020001310">
    <property type="protein sequence ID" value="CAA7044948.1"/>
    <property type="molecule type" value="Genomic_DNA"/>
</dbReference>
<evidence type="ECO:0000259" key="2">
    <source>
        <dbReference type="Pfam" id="PF11926"/>
    </source>
</evidence>
<feature type="compositionally biased region" description="Polar residues" evidence="1">
    <location>
        <begin position="1"/>
        <end position="21"/>
    </location>
</feature>
<evidence type="ECO:0000313" key="4">
    <source>
        <dbReference type="Proteomes" id="UP000467841"/>
    </source>
</evidence>
<feature type="region of interest" description="Disordered" evidence="1">
    <location>
        <begin position="66"/>
        <end position="91"/>
    </location>
</feature>
<gene>
    <name evidence="3" type="ORF">MERR_LOCUS32183</name>
</gene>
<dbReference type="InterPro" id="IPR024593">
    <property type="entry name" value="DUF3444"/>
</dbReference>
<dbReference type="Proteomes" id="UP000467841">
    <property type="component" value="Unassembled WGS sequence"/>
</dbReference>
<dbReference type="Pfam" id="PF11926">
    <property type="entry name" value="DUF3444"/>
    <property type="match status" value="1"/>
</dbReference>
<evidence type="ECO:0000313" key="3">
    <source>
        <dbReference type="EMBL" id="CAA7044948.1"/>
    </source>
</evidence>
<sequence length="314" mass="35644">MQNSLSCVKSNQETSRLCQQNAEKKSANDGESSGQQDGFLLLGKRINIPKKPRNILIRPVTGQRWHGSAWNSKKRERDDDESLSQPRGKGSLARFNGAIKTNVPSICTAYRFNFENQRSADKFEINQVWAIYSHDKGMMPRKYVQIKRIDPSSGFKLHVAPLELFRPLNIMTTHPVCGGHFKLKTGVADVLAHSSFSHQVKAVKIAANRYEVYPGEGEIWALYKNWNDKDCAETEEFDIVEVVDTLKKSIHVVPLTPIVIDKLIYGRSQETKAGFSDIPKTEASRFFSHQIPERSATWFEDGKHKWELDPKAVS</sequence>